<keyword evidence="2" id="KW-1185">Reference proteome</keyword>
<comment type="caution">
    <text evidence="1">The sequence shown here is derived from an EMBL/GenBank/DDBJ whole genome shotgun (WGS) entry which is preliminary data.</text>
</comment>
<organism evidence="1 2">
    <name type="scientific">Thermobifida cellulosilytica TB100</name>
    <dbReference type="NCBI Taxonomy" id="665004"/>
    <lineage>
        <taxon>Bacteria</taxon>
        <taxon>Bacillati</taxon>
        <taxon>Actinomycetota</taxon>
        <taxon>Actinomycetes</taxon>
        <taxon>Streptosporangiales</taxon>
        <taxon>Nocardiopsidaceae</taxon>
        <taxon>Thermobifida</taxon>
    </lineage>
</organism>
<name>A0A147KEH2_THECS</name>
<sequence>MLLSVTGALLGAGGLLFGLLAFWRTRTAIGDCHVMIRNSLAAADGIDPHAIRNAALVYYDALEERFGARSFSLALLDSAGDGVVLTSINGRAEARTYAKAVVGGRAVEPLSPEEQRAVRAARLGRRTPLVGEAAPVRLPVEQEANEQVRQAE</sequence>
<dbReference type="Proteomes" id="UP000074382">
    <property type="component" value="Unassembled WGS sequence"/>
</dbReference>
<protein>
    <recommendedName>
        <fullName evidence="3">DUF4446 domain-containing protein</fullName>
    </recommendedName>
</protein>
<dbReference type="STRING" id="665004.AC529_16265"/>
<dbReference type="InterPro" id="IPR027981">
    <property type="entry name" value="DUF4446"/>
</dbReference>
<proteinExistence type="predicted"/>
<dbReference type="AlphaFoldDB" id="A0A147KEH2"/>
<evidence type="ECO:0000313" key="1">
    <source>
        <dbReference type="EMBL" id="KUP95702.1"/>
    </source>
</evidence>
<evidence type="ECO:0008006" key="3">
    <source>
        <dbReference type="Google" id="ProtNLM"/>
    </source>
</evidence>
<evidence type="ECO:0000313" key="2">
    <source>
        <dbReference type="Proteomes" id="UP000074382"/>
    </source>
</evidence>
<dbReference type="PATRIC" id="fig|665004.4.peg.4026"/>
<reference evidence="2" key="1">
    <citation type="journal article" date="2017" name="Acta Aliment.">
        <title>Plant polysaccharide degrading enzyme system of Thermpbifida cellulosilytica TB100 revealed by de novo genome project data.</title>
        <authorList>
            <person name="Toth A."/>
            <person name="Baka E."/>
            <person name="Luzics S."/>
            <person name="Bata-Vidacs I."/>
            <person name="Nagy I."/>
            <person name="Balint B."/>
            <person name="Herceg R."/>
            <person name="Olasz F."/>
            <person name="Wilk T."/>
            <person name="Nagy T."/>
            <person name="Kriszt B."/>
            <person name="Nagy I."/>
            <person name="Kukolya J."/>
        </authorList>
    </citation>
    <scope>NUCLEOTIDE SEQUENCE [LARGE SCALE GENOMIC DNA]</scope>
    <source>
        <strain evidence="2">TB100</strain>
    </source>
</reference>
<dbReference type="EMBL" id="LGEM01000114">
    <property type="protein sequence ID" value="KUP95702.1"/>
    <property type="molecule type" value="Genomic_DNA"/>
</dbReference>
<dbReference type="Pfam" id="PF14584">
    <property type="entry name" value="DUF4446"/>
    <property type="match status" value="1"/>
</dbReference>
<gene>
    <name evidence="1" type="ORF">AC529_16265</name>
</gene>
<accession>A0A147KEH2</accession>